<evidence type="ECO:0000313" key="2">
    <source>
        <dbReference type="EMBL" id="MFC0385508.1"/>
    </source>
</evidence>
<protein>
    <submittedName>
        <fullName evidence="2">Uncharacterized protein</fullName>
    </submittedName>
</protein>
<gene>
    <name evidence="2" type="ORF">ACFFIC_08040</name>
</gene>
<evidence type="ECO:0000256" key="1">
    <source>
        <dbReference type="SAM" id="SignalP"/>
    </source>
</evidence>
<dbReference type="Proteomes" id="UP001589789">
    <property type="component" value="Unassembled WGS sequence"/>
</dbReference>
<feature type="signal peptide" evidence="1">
    <location>
        <begin position="1"/>
        <end position="30"/>
    </location>
</feature>
<reference evidence="2 3" key="1">
    <citation type="submission" date="2024-09" db="EMBL/GenBank/DDBJ databases">
        <authorList>
            <person name="Sun Q."/>
            <person name="Mori K."/>
        </authorList>
    </citation>
    <scope>NUCLEOTIDE SEQUENCE [LARGE SCALE GENOMIC DNA]</scope>
    <source>
        <strain evidence="2 3">CCM 7468</strain>
    </source>
</reference>
<dbReference type="RefSeq" id="WP_377049653.1">
    <property type="nucleotide sequence ID" value="NZ_JBHLVZ010000005.1"/>
</dbReference>
<comment type="caution">
    <text evidence="2">The sequence shown here is derived from an EMBL/GenBank/DDBJ whole genome shotgun (WGS) entry which is preliminary data.</text>
</comment>
<feature type="chain" id="PRO_5045218951" evidence="1">
    <location>
        <begin position="31"/>
        <end position="81"/>
    </location>
</feature>
<sequence>MSASMFTKTLRTLGLAVALCGALVSSNAFAARTVWTVDGVMTVPDAPAASASRTPLADTNRSPAQNFLELSGATGGGGQHS</sequence>
<keyword evidence="3" id="KW-1185">Reference proteome</keyword>
<keyword evidence="1" id="KW-0732">Signal</keyword>
<evidence type="ECO:0000313" key="3">
    <source>
        <dbReference type="Proteomes" id="UP001589789"/>
    </source>
</evidence>
<name>A0ABV6IPH6_9PROT</name>
<dbReference type="EMBL" id="JBHLVZ010000005">
    <property type="protein sequence ID" value="MFC0385508.1"/>
    <property type="molecule type" value="Genomic_DNA"/>
</dbReference>
<proteinExistence type="predicted"/>
<accession>A0ABV6IPH6</accession>
<organism evidence="2 3">
    <name type="scientific">Muricoccus vinaceus</name>
    <dbReference type="NCBI Taxonomy" id="424704"/>
    <lineage>
        <taxon>Bacteria</taxon>
        <taxon>Pseudomonadati</taxon>
        <taxon>Pseudomonadota</taxon>
        <taxon>Alphaproteobacteria</taxon>
        <taxon>Acetobacterales</taxon>
        <taxon>Roseomonadaceae</taxon>
        <taxon>Muricoccus</taxon>
    </lineage>
</organism>